<dbReference type="AlphaFoldDB" id="U1RIF6"/>
<comment type="caution">
    <text evidence="1">The sequence shown here is derived from an EMBL/GenBank/DDBJ whole genome shotgun (WGS) entry which is preliminary data.</text>
</comment>
<protein>
    <submittedName>
        <fullName evidence="1">Uncharacterized protein</fullName>
    </submittedName>
</protein>
<organism evidence="1 2">
    <name type="scientific">Actinomyces johnsonii F0510</name>
    <dbReference type="NCBI Taxonomy" id="1227262"/>
    <lineage>
        <taxon>Bacteria</taxon>
        <taxon>Bacillati</taxon>
        <taxon>Actinomycetota</taxon>
        <taxon>Actinomycetes</taxon>
        <taxon>Actinomycetales</taxon>
        <taxon>Actinomycetaceae</taxon>
        <taxon>Actinomyces</taxon>
    </lineage>
</organism>
<dbReference type="EMBL" id="AWSD01000200">
    <property type="protein sequence ID" value="ERH18277.1"/>
    <property type="molecule type" value="Genomic_DNA"/>
</dbReference>
<reference evidence="1 2" key="1">
    <citation type="submission" date="2013-06" db="EMBL/GenBank/DDBJ databases">
        <authorList>
            <person name="Weinstock G."/>
            <person name="Sodergren E."/>
            <person name="Lobos E.A."/>
            <person name="Fulton L."/>
            <person name="Fulton R."/>
            <person name="Courtney L."/>
            <person name="Fronick C."/>
            <person name="O'Laughlin M."/>
            <person name="Godfrey J."/>
            <person name="Wilson R.M."/>
            <person name="Miner T."/>
            <person name="Farmer C."/>
            <person name="Delehaunty K."/>
            <person name="Cordes M."/>
            <person name="Minx P."/>
            <person name="Tomlinson C."/>
            <person name="Chen J."/>
            <person name="Wollam A."/>
            <person name="Pepin K.H."/>
            <person name="Bhonagiri V."/>
            <person name="Zhang X."/>
            <person name="Warren W."/>
            <person name="Mitreva M."/>
            <person name="Mardis E.R."/>
            <person name="Wilson R.K."/>
        </authorList>
    </citation>
    <scope>NUCLEOTIDE SEQUENCE [LARGE SCALE GENOMIC DNA]</scope>
    <source>
        <strain evidence="1 2">F0510</strain>
    </source>
</reference>
<name>U1RIF6_9ACTO</name>
<evidence type="ECO:0000313" key="2">
    <source>
        <dbReference type="Proteomes" id="UP000016498"/>
    </source>
</evidence>
<evidence type="ECO:0000313" key="1">
    <source>
        <dbReference type="EMBL" id="ERH18277.1"/>
    </source>
</evidence>
<accession>U1RIF6</accession>
<dbReference type="Proteomes" id="UP000016498">
    <property type="component" value="Unassembled WGS sequence"/>
</dbReference>
<gene>
    <name evidence="1" type="ORF">HMPREF1549_01869</name>
</gene>
<dbReference type="HOGENOM" id="CLU_3176739_0_0_11"/>
<sequence>ASTPAASRRRPAPRAPSARPVLFITAELTSFRRFRCLILISIGGII</sequence>
<feature type="non-terminal residue" evidence="1">
    <location>
        <position position="1"/>
    </location>
</feature>
<proteinExistence type="predicted"/>